<evidence type="ECO:0000256" key="7">
    <source>
        <dbReference type="SAM" id="SignalP"/>
    </source>
</evidence>
<name>A0A3P3VX18_9MICO</name>
<dbReference type="InterPro" id="IPR000209">
    <property type="entry name" value="Peptidase_S8/S53_dom"/>
</dbReference>
<dbReference type="PRINTS" id="PR00723">
    <property type="entry name" value="SUBTILISIN"/>
</dbReference>
<evidence type="ECO:0000259" key="8">
    <source>
        <dbReference type="Pfam" id="PF00082"/>
    </source>
</evidence>
<evidence type="ECO:0000256" key="1">
    <source>
        <dbReference type="ARBA" id="ARBA00011073"/>
    </source>
</evidence>
<evidence type="ECO:0000256" key="3">
    <source>
        <dbReference type="ARBA" id="ARBA00022801"/>
    </source>
</evidence>
<dbReference type="Gene3D" id="3.40.50.200">
    <property type="entry name" value="Peptidase S8/S53 domain"/>
    <property type="match status" value="1"/>
</dbReference>
<sequence length="435" mass="43619">MICDRKHRPVTCRALALLLAGGVWIGALNSSPAEARASLAPDAVVTGILSAPAPQQGDVGTCERGNPQYLPDTPLAFPLLGIERANQVSTGEGIKVAIVDSGVDAANAHLTTVTASGTDFVSAGGNGKTDAEGHGTAIAGIIAAQPVEGSGLVGVAPGAEILPVRVYEATSSLGPGTNPIPPTPETTAAGIRWASSQGAQIIVVALSTPVDSPELAGAVADALAAGSLVVASAGNRATANEGEAGDGVRYPAGYDGVLAVTAVDNAGAPTEASIHGPHVSVAAPGQHVLVSWFADGDCFVSQDAPSSSFATAYAGGIAALVAASHPDEGPEMWRWRIESTALRSSASDRDDLVGWGIVAPYDAVTVIPSAQLPGPLMPGGVREPAPGHAGQVPPEAAANPLAVRAETALIVTGAGVLVVSVLWLVRRARELRGRR</sequence>
<dbReference type="Proteomes" id="UP000274391">
    <property type="component" value="Unassembled WGS sequence"/>
</dbReference>
<dbReference type="PANTHER" id="PTHR43806">
    <property type="entry name" value="PEPTIDASE S8"/>
    <property type="match status" value="1"/>
</dbReference>
<dbReference type="InterPro" id="IPR023827">
    <property type="entry name" value="Peptidase_S8_Asp-AS"/>
</dbReference>
<dbReference type="InterPro" id="IPR022398">
    <property type="entry name" value="Peptidase_S8_His-AS"/>
</dbReference>
<evidence type="ECO:0000256" key="5">
    <source>
        <dbReference type="PROSITE-ProRule" id="PRU01240"/>
    </source>
</evidence>
<feature type="transmembrane region" description="Helical" evidence="6">
    <location>
        <begin position="407"/>
        <end position="425"/>
    </location>
</feature>
<dbReference type="SUPFAM" id="SSF52743">
    <property type="entry name" value="Subtilisin-like"/>
    <property type="match status" value="1"/>
</dbReference>
<dbReference type="PANTHER" id="PTHR43806:SF11">
    <property type="entry name" value="CEREVISIN-RELATED"/>
    <property type="match status" value="1"/>
</dbReference>
<dbReference type="EMBL" id="RQVS01000011">
    <property type="protein sequence ID" value="RRJ86156.1"/>
    <property type="molecule type" value="Genomic_DNA"/>
</dbReference>
<evidence type="ECO:0000256" key="4">
    <source>
        <dbReference type="ARBA" id="ARBA00022825"/>
    </source>
</evidence>
<dbReference type="PROSITE" id="PS51892">
    <property type="entry name" value="SUBTILASE"/>
    <property type="match status" value="1"/>
</dbReference>
<feature type="domain" description="Peptidase S8/S53" evidence="8">
    <location>
        <begin position="91"/>
        <end position="356"/>
    </location>
</feature>
<organism evidence="9 10">
    <name type="scientific">Gulosibacter macacae</name>
    <dbReference type="NCBI Taxonomy" id="2488791"/>
    <lineage>
        <taxon>Bacteria</taxon>
        <taxon>Bacillati</taxon>
        <taxon>Actinomycetota</taxon>
        <taxon>Actinomycetes</taxon>
        <taxon>Micrococcales</taxon>
        <taxon>Microbacteriaceae</taxon>
        <taxon>Gulosibacter</taxon>
    </lineage>
</organism>
<feature type="active site" description="Charge relay system" evidence="5">
    <location>
        <position position="100"/>
    </location>
</feature>
<keyword evidence="7" id="KW-0732">Signal</keyword>
<keyword evidence="3 5" id="KW-0378">Hydrolase</keyword>
<dbReference type="InterPro" id="IPR036852">
    <property type="entry name" value="Peptidase_S8/S53_dom_sf"/>
</dbReference>
<dbReference type="RefSeq" id="WP_124972916.1">
    <property type="nucleotide sequence ID" value="NZ_RQVS01000011.1"/>
</dbReference>
<keyword evidence="6" id="KW-0812">Transmembrane</keyword>
<feature type="signal peptide" evidence="7">
    <location>
        <begin position="1"/>
        <end position="35"/>
    </location>
</feature>
<feature type="active site" description="Charge relay system" evidence="5">
    <location>
        <position position="308"/>
    </location>
</feature>
<reference evidence="9 10" key="1">
    <citation type="submission" date="2018-11" db="EMBL/GenBank/DDBJ databases">
        <title>YIM 102482-1 draft genome.</title>
        <authorList>
            <person name="Li G."/>
            <person name="Jiang Y."/>
        </authorList>
    </citation>
    <scope>NUCLEOTIDE SEQUENCE [LARGE SCALE GENOMIC DNA]</scope>
    <source>
        <strain evidence="9 10">YIM 102482-1</strain>
    </source>
</reference>
<dbReference type="PROSITE" id="PS00137">
    <property type="entry name" value="SUBTILASE_HIS"/>
    <property type="match status" value="1"/>
</dbReference>
<dbReference type="GO" id="GO:0004252">
    <property type="term" value="F:serine-type endopeptidase activity"/>
    <property type="evidence" value="ECO:0007669"/>
    <property type="project" value="UniProtKB-UniRule"/>
</dbReference>
<evidence type="ECO:0000313" key="9">
    <source>
        <dbReference type="EMBL" id="RRJ86156.1"/>
    </source>
</evidence>
<dbReference type="OrthoDB" id="9813435at2"/>
<keyword evidence="6" id="KW-0472">Membrane</keyword>
<dbReference type="PROSITE" id="PS00136">
    <property type="entry name" value="SUBTILASE_ASP"/>
    <property type="match status" value="1"/>
</dbReference>
<evidence type="ECO:0000256" key="2">
    <source>
        <dbReference type="ARBA" id="ARBA00022670"/>
    </source>
</evidence>
<feature type="active site" description="Charge relay system" evidence="5">
    <location>
        <position position="134"/>
    </location>
</feature>
<proteinExistence type="inferred from homology"/>
<comment type="similarity">
    <text evidence="1 5">Belongs to the peptidase S8 family.</text>
</comment>
<keyword evidence="6" id="KW-1133">Transmembrane helix</keyword>
<evidence type="ECO:0000313" key="10">
    <source>
        <dbReference type="Proteomes" id="UP000274391"/>
    </source>
</evidence>
<dbReference type="AlphaFoldDB" id="A0A3P3VX18"/>
<gene>
    <name evidence="9" type="ORF">EG850_09605</name>
</gene>
<comment type="caution">
    <text evidence="9">The sequence shown here is derived from an EMBL/GenBank/DDBJ whole genome shotgun (WGS) entry which is preliminary data.</text>
</comment>
<dbReference type="InterPro" id="IPR015500">
    <property type="entry name" value="Peptidase_S8_subtilisin-rel"/>
</dbReference>
<keyword evidence="2 5" id="KW-0645">Protease</keyword>
<dbReference type="Pfam" id="PF00082">
    <property type="entry name" value="Peptidase_S8"/>
    <property type="match status" value="1"/>
</dbReference>
<keyword evidence="10" id="KW-1185">Reference proteome</keyword>
<accession>A0A3P3VX18</accession>
<evidence type="ECO:0000256" key="6">
    <source>
        <dbReference type="SAM" id="Phobius"/>
    </source>
</evidence>
<protein>
    <submittedName>
        <fullName evidence="9">Peptidase S8</fullName>
    </submittedName>
</protein>
<dbReference type="InterPro" id="IPR050131">
    <property type="entry name" value="Peptidase_S8_subtilisin-like"/>
</dbReference>
<feature type="chain" id="PRO_5018176086" evidence="7">
    <location>
        <begin position="36"/>
        <end position="435"/>
    </location>
</feature>
<dbReference type="GO" id="GO:0006508">
    <property type="term" value="P:proteolysis"/>
    <property type="evidence" value="ECO:0007669"/>
    <property type="project" value="UniProtKB-KW"/>
</dbReference>
<keyword evidence="4 5" id="KW-0720">Serine protease</keyword>